<sequence>MGDNEARGDRGIFSRKPSERGDPGRQGEMGEGDKESQGDGMSPSMESKKQRETATAPSPGSPRRKRRFRRGETPGGLEVAWNERAKMGDKATAPPTHPGYPPIYRAIALASNSRPRGYRPQENAY</sequence>
<evidence type="ECO:0000256" key="1">
    <source>
        <dbReference type="SAM" id="MobiDB-lite"/>
    </source>
</evidence>
<feature type="region of interest" description="Disordered" evidence="1">
    <location>
        <begin position="1"/>
        <end position="99"/>
    </location>
</feature>
<accession>A0A4P9W962</accession>
<dbReference type="AlphaFoldDB" id="A0A4P9W962"/>
<evidence type="ECO:0000313" key="2">
    <source>
        <dbReference type="EMBL" id="RKO88692.1"/>
    </source>
</evidence>
<dbReference type="EMBL" id="KZ996546">
    <property type="protein sequence ID" value="RKO88692.1"/>
    <property type="molecule type" value="Genomic_DNA"/>
</dbReference>
<organism evidence="2 3">
    <name type="scientific">Blyttiomyces helicus</name>
    <dbReference type="NCBI Taxonomy" id="388810"/>
    <lineage>
        <taxon>Eukaryota</taxon>
        <taxon>Fungi</taxon>
        <taxon>Fungi incertae sedis</taxon>
        <taxon>Chytridiomycota</taxon>
        <taxon>Chytridiomycota incertae sedis</taxon>
        <taxon>Chytridiomycetes</taxon>
        <taxon>Chytridiomycetes incertae sedis</taxon>
        <taxon>Blyttiomyces</taxon>
    </lineage>
</organism>
<name>A0A4P9W962_9FUNG</name>
<evidence type="ECO:0000313" key="3">
    <source>
        <dbReference type="Proteomes" id="UP000269721"/>
    </source>
</evidence>
<reference evidence="3" key="1">
    <citation type="journal article" date="2018" name="Nat. Microbiol.">
        <title>Leveraging single-cell genomics to expand the fungal tree of life.</title>
        <authorList>
            <person name="Ahrendt S.R."/>
            <person name="Quandt C.A."/>
            <person name="Ciobanu D."/>
            <person name="Clum A."/>
            <person name="Salamov A."/>
            <person name="Andreopoulos B."/>
            <person name="Cheng J.F."/>
            <person name="Woyke T."/>
            <person name="Pelin A."/>
            <person name="Henrissat B."/>
            <person name="Reynolds N.K."/>
            <person name="Benny G.L."/>
            <person name="Smith M.E."/>
            <person name="James T.Y."/>
            <person name="Grigoriev I.V."/>
        </authorList>
    </citation>
    <scope>NUCLEOTIDE SEQUENCE [LARGE SCALE GENOMIC DNA]</scope>
</reference>
<proteinExistence type="predicted"/>
<protein>
    <submittedName>
        <fullName evidence="2">Uncharacterized protein</fullName>
    </submittedName>
</protein>
<dbReference type="Proteomes" id="UP000269721">
    <property type="component" value="Unassembled WGS sequence"/>
</dbReference>
<keyword evidence="3" id="KW-1185">Reference proteome</keyword>
<feature type="compositionally biased region" description="Basic and acidic residues" evidence="1">
    <location>
        <begin position="1"/>
        <end position="25"/>
    </location>
</feature>
<gene>
    <name evidence="2" type="ORF">BDK51DRAFT_27474</name>
</gene>